<reference evidence="7 8" key="1">
    <citation type="submission" date="2023-04" db="EMBL/GenBank/DDBJ databases">
        <title>Genome of Basidiobolus ranarum AG-B5.</title>
        <authorList>
            <person name="Stajich J.E."/>
            <person name="Carter-House D."/>
            <person name="Gryganskyi A."/>
        </authorList>
    </citation>
    <scope>NUCLEOTIDE SEQUENCE [LARGE SCALE GENOMIC DNA]</scope>
    <source>
        <strain evidence="7 8">AG-B5</strain>
    </source>
</reference>
<keyword evidence="4 7" id="KW-0808">Transferase</keyword>
<sequence length="98" mass="11196">MCAIFAYLNYVVEKDIKYILETLLNGLSRFEYRGYDSAGLAIDGDDENEDLVYKQVGKVAALHKEVQDQVNLDMFKSYTLGYSWTAFSYQCISSPFGH</sequence>
<evidence type="ECO:0000256" key="3">
    <source>
        <dbReference type="ARBA" id="ARBA00022576"/>
    </source>
</evidence>
<feature type="domain" description="Glutamine amidotransferase type-2" evidence="6">
    <location>
        <begin position="2"/>
        <end position="98"/>
    </location>
</feature>
<dbReference type="GO" id="GO:0004360">
    <property type="term" value="F:glutamine-fructose-6-phosphate transaminase (isomerizing) activity"/>
    <property type="evidence" value="ECO:0007669"/>
    <property type="project" value="UniProtKB-EC"/>
</dbReference>
<dbReference type="PANTHER" id="PTHR10937">
    <property type="entry name" value="GLUCOSAMINE--FRUCTOSE-6-PHOSPHATE AMINOTRANSFERASE, ISOMERIZING"/>
    <property type="match status" value="1"/>
</dbReference>
<keyword evidence="3 7" id="KW-0032">Aminotransferase</keyword>
<dbReference type="EMBL" id="JASJQH010001036">
    <property type="protein sequence ID" value="KAK9762237.1"/>
    <property type="molecule type" value="Genomic_DNA"/>
</dbReference>
<evidence type="ECO:0000256" key="1">
    <source>
        <dbReference type="ARBA" id="ARBA00001031"/>
    </source>
</evidence>
<protein>
    <recommendedName>
        <fullName evidence="2">glutamine--fructose-6-phosphate transaminase (isomerizing)</fullName>
        <ecNumber evidence="2">2.6.1.16</ecNumber>
    </recommendedName>
</protein>
<dbReference type="InterPro" id="IPR017932">
    <property type="entry name" value="GATase_2_dom"/>
</dbReference>
<evidence type="ECO:0000256" key="2">
    <source>
        <dbReference type="ARBA" id="ARBA00012916"/>
    </source>
</evidence>
<evidence type="ECO:0000256" key="4">
    <source>
        <dbReference type="ARBA" id="ARBA00022679"/>
    </source>
</evidence>
<dbReference type="Proteomes" id="UP001479436">
    <property type="component" value="Unassembled WGS sequence"/>
</dbReference>
<accession>A0ABR2WL62</accession>
<dbReference type="Gene3D" id="3.60.20.10">
    <property type="entry name" value="Glutamine Phosphoribosylpyrophosphate, subunit 1, domain 1"/>
    <property type="match status" value="1"/>
</dbReference>
<gene>
    <name evidence="7" type="primary">GFA1_9</name>
    <name evidence="7" type="ORF">K7432_012221</name>
</gene>
<dbReference type="SUPFAM" id="SSF56235">
    <property type="entry name" value="N-terminal nucleophile aminohydrolases (Ntn hydrolases)"/>
    <property type="match status" value="1"/>
</dbReference>
<evidence type="ECO:0000313" key="7">
    <source>
        <dbReference type="EMBL" id="KAK9762237.1"/>
    </source>
</evidence>
<comment type="catalytic activity">
    <reaction evidence="1">
        <text>D-fructose 6-phosphate + L-glutamine = D-glucosamine 6-phosphate + L-glutamate</text>
        <dbReference type="Rhea" id="RHEA:13237"/>
        <dbReference type="ChEBI" id="CHEBI:29985"/>
        <dbReference type="ChEBI" id="CHEBI:58359"/>
        <dbReference type="ChEBI" id="CHEBI:58725"/>
        <dbReference type="ChEBI" id="CHEBI:61527"/>
        <dbReference type="EC" id="2.6.1.16"/>
    </reaction>
</comment>
<dbReference type="PANTHER" id="PTHR10937:SF0">
    <property type="entry name" value="GLUTAMINE--FRUCTOSE-6-PHOSPHATE TRANSAMINASE (ISOMERIZING)"/>
    <property type="match status" value="1"/>
</dbReference>
<evidence type="ECO:0000259" key="6">
    <source>
        <dbReference type="PROSITE" id="PS51278"/>
    </source>
</evidence>
<dbReference type="InterPro" id="IPR029055">
    <property type="entry name" value="Ntn_hydrolases_N"/>
</dbReference>
<keyword evidence="8" id="KW-1185">Reference proteome</keyword>
<name>A0ABR2WL62_9FUNG</name>
<keyword evidence="5" id="KW-0315">Glutamine amidotransferase</keyword>
<evidence type="ECO:0000313" key="8">
    <source>
        <dbReference type="Proteomes" id="UP001479436"/>
    </source>
</evidence>
<proteinExistence type="predicted"/>
<dbReference type="EC" id="2.6.1.16" evidence="2"/>
<comment type="caution">
    <text evidence="7">The sequence shown here is derived from an EMBL/GenBank/DDBJ whole genome shotgun (WGS) entry which is preliminary data.</text>
</comment>
<organism evidence="7 8">
    <name type="scientific">Basidiobolus ranarum</name>
    <dbReference type="NCBI Taxonomy" id="34480"/>
    <lineage>
        <taxon>Eukaryota</taxon>
        <taxon>Fungi</taxon>
        <taxon>Fungi incertae sedis</taxon>
        <taxon>Zoopagomycota</taxon>
        <taxon>Entomophthoromycotina</taxon>
        <taxon>Basidiobolomycetes</taxon>
        <taxon>Basidiobolales</taxon>
        <taxon>Basidiobolaceae</taxon>
        <taxon>Basidiobolus</taxon>
    </lineage>
</organism>
<evidence type="ECO:0000256" key="5">
    <source>
        <dbReference type="ARBA" id="ARBA00022962"/>
    </source>
</evidence>
<dbReference type="PROSITE" id="PS51278">
    <property type="entry name" value="GATASE_TYPE_2"/>
    <property type="match status" value="1"/>
</dbReference>